<feature type="transmembrane region" description="Helical" evidence="1">
    <location>
        <begin position="207"/>
        <end position="223"/>
    </location>
</feature>
<accession>G5IG66</accession>
<gene>
    <name evidence="2" type="ORF">HMPREF9473_02494</name>
</gene>
<dbReference type="EMBL" id="ADLN01000055">
    <property type="protein sequence ID" value="EHI59528.1"/>
    <property type="molecule type" value="Genomic_DNA"/>
</dbReference>
<dbReference type="PROSITE" id="PS51257">
    <property type="entry name" value="PROKAR_LIPOPROTEIN"/>
    <property type="match status" value="1"/>
</dbReference>
<evidence type="ECO:0000256" key="1">
    <source>
        <dbReference type="SAM" id="Phobius"/>
    </source>
</evidence>
<keyword evidence="1" id="KW-0812">Transmembrane</keyword>
<sequence length="375" mass="43019">MSNHDKFMIKLAYVLAAAGFFLVFFAACLFLGVFHEIGYPFLIVSRNRNTSMMAMMAASASAVSGVAMLLLGFLNFSTRPTKASVYAIEQIDTIGCQMERTRRQSAEHLAGMYSQRYFSRMGYDEFGFHVLLFAVMTVALSVGEGTSLSFLVFVLLVVAISLAAARVRSKLFLEFSGILSDKCQPYAALLAFLTPLRARQRLRIKKSTYGYLSMITLGFYYMGEFERALEHVGLVWEEAPNFVKKTVNQIHFHTIRLYCYQELGLEEAAEQEKAQLEECLKLHPKWERHPYATGYRANENIKSLIETEQYQEARALLAERIEAGNPVYMRVAYHYQMWRVAQLTKDENEAQIHAEYITQYGKDMFYYARINSEQQ</sequence>
<reference evidence="2 3" key="1">
    <citation type="submission" date="2011-08" db="EMBL/GenBank/DDBJ databases">
        <title>The Genome Sequence of Clostridium hathewayi WAL-18680.</title>
        <authorList>
            <consortium name="The Broad Institute Genome Sequencing Platform"/>
            <person name="Earl A."/>
            <person name="Ward D."/>
            <person name="Feldgarden M."/>
            <person name="Gevers D."/>
            <person name="Finegold S.M."/>
            <person name="Summanen P.H."/>
            <person name="Molitoris D.R."/>
            <person name="Song M."/>
            <person name="Daigneault M."/>
            <person name="Allen-Vercoe E."/>
            <person name="Young S.K."/>
            <person name="Zeng Q."/>
            <person name="Gargeya S."/>
            <person name="Fitzgerald M."/>
            <person name="Haas B."/>
            <person name="Abouelleil A."/>
            <person name="Alvarado L."/>
            <person name="Arachchi H.M."/>
            <person name="Berlin A."/>
            <person name="Brown A."/>
            <person name="Chapman S.B."/>
            <person name="Chen Z."/>
            <person name="Dunbar C."/>
            <person name="Freedman E."/>
            <person name="Gearin G."/>
            <person name="Gellesch M."/>
            <person name="Goldberg J."/>
            <person name="Griggs A."/>
            <person name="Gujja S."/>
            <person name="Heiman D."/>
            <person name="Howarth C."/>
            <person name="Larson L."/>
            <person name="Lui A."/>
            <person name="MacDonald P.J.P."/>
            <person name="Montmayeur A."/>
            <person name="Murphy C."/>
            <person name="Neiman D."/>
            <person name="Pearson M."/>
            <person name="Priest M."/>
            <person name="Roberts A."/>
            <person name="Saif S."/>
            <person name="Shea T."/>
            <person name="Shenoy N."/>
            <person name="Sisk P."/>
            <person name="Stolte C."/>
            <person name="Sykes S."/>
            <person name="Wortman J."/>
            <person name="Nusbaum C."/>
            <person name="Birren B."/>
        </authorList>
    </citation>
    <scope>NUCLEOTIDE SEQUENCE [LARGE SCALE GENOMIC DNA]</scope>
    <source>
        <strain evidence="2 3">WAL-18680</strain>
    </source>
</reference>
<feature type="transmembrane region" description="Helical" evidence="1">
    <location>
        <begin position="54"/>
        <end position="74"/>
    </location>
</feature>
<dbReference type="PATRIC" id="fig|742737.3.peg.2512"/>
<organism evidence="2 3">
    <name type="scientific">Hungatella hathewayi WAL-18680</name>
    <dbReference type="NCBI Taxonomy" id="742737"/>
    <lineage>
        <taxon>Bacteria</taxon>
        <taxon>Bacillati</taxon>
        <taxon>Bacillota</taxon>
        <taxon>Clostridia</taxon>
        <taxon>Lachnospirales</taxon>
        <taxon>Lachnospiraceae</taxon>
        <taxon>Hungatella</taxon>
    </lineage>
</organism>
<dbReference type="RefSeq" id="WP_006780473.1">
    <property type="nucleotide sequence ID" value="NZ_CP040506.1"/>
</dbReference>
<dbReference type="HOGENOM" id="CLU_737267_0_0_9"/>
<feature type="transmembrane region" description="Helical" evidence="1">
    <location>
        <begin position="12"/>
        <end position="34"/>
    </location>
</feature>
<dbReference type="AlphaFoldDB" id="G5IG66"/>
<evidence type="ECO:0000313" key="3">
    <source>
        <dbReference type="Proteomes" id="UP000005384"/>
    </source>
</evidence>
<keyword evidence="1" id="KW-0472">Membrane</keyword>
<comment type="caution">
    <text evidence="2">The sequence shown here is derived from an EMBL/GenBank/DDBJ whole genome shotgun (WGS) entry which is preliminary data.</text>
</comment>
<dbReference type="Proteomes" id="UP000005384">
    <property type="component" value="Unassembled WGS sequence"/>
</dbReference>
<name>G5IG66_9FIRM</name>
<keyword evidence="3" id="KW-1185">Reference proteome</keyword>
<keyword evidence="1" id="KW-1133">Transmembrane helix</keyword>
<proteinExistence type="predicted"/>
<evidence type="ECO:0000313" key="2">
    <source>
        <dbReference type="EMBL" id="EHI59528.1"/>
    </source>
</evidence>
<feature type="transmembrane region" description="Helical" evidence="1">
    <location>
        <begin position="126"/>
        <end position="142"/>
    </location>
</feature>
<feature type="transmembrane region" description="Helical" evidence="1">
    <location>
        <begin position="148"/>
        <end position="165"/>
    </location>
</feature>
<protein>
    <submittedName>
        <fullName evidence="2">Uncharacterized protein</fullName>
    </submittedName>
</protein>